<proteinExistence type="predicted"/>
<dbReference type="RefSeq" id="WP_184075181.1">
    <property type="nucleotide sequence ID" value="NZ_BMJP01000001.1"/>
</dbReference>
<evidence type="ECO:0000313" key="2">
    <source>
        <dbReference type="EMBL" id="MBB5729603.1"/>
    </source>
</evidence>
<feature type="chain" id="PRO_5030846495" evidence="1">
    <location>
        <begin position="18"/>
        <end position="160"/>
    </location>
</feature>
<protein>
    <submittedName>
        <fullName evidence="2">Uncharacterized protein</fullName>
    </submittedName>
</protein>
<organism evidence="2 3">
    <name type="scientific">Sphingomonas prati</name>
    <dbReference type="NCBI Taxonomy" id="1843237"/>
    <lineage>
        <taxon>Bacteria</taxon>
        <taxon>Pseudomonadati</taxon>
        <taxon>Pseudomonadota</taxon>
        <taxon>Alphaproteobacteria</taxon>
        <taxon>Sphingomonadales</taxon>
        <taxon>Sphingomonadaceae</taxon>
        <taxon>Sphingomonas</taxon>
    </lineage>
</organism>
<dbReference type="AlphaFoldDB" id="A0A7W9F1R9"/>
<accession>A0A7W9F1R9</accession>
<reference evidence="2 3" key="1">
    <citation type="submission" date="2020-08" db="EMBL/GenBank/DDBJ databases">
        <title>Genomic Encyclopedia of Type Strains, Phase IV (KMG-IV): sequencing the most valuable type-strain genomes for metagenomic binning, comparative biology and taxonomic classification.</title>
        <authorList>
            <person name="Goeker M."/>
        </authorList>
    </citation>
    <scope>NUCLEOTIDE SEQUENCE [LARGE SCALE GENOMIC DNA]</scope>
    <source>
        <strain evidence="2 3">DSM 103336</strain>
    </source>
</reference>
<sequence>MMIWCAMLLLAAGSAPARDAGSTMIVTQMMIRRSTIVRVPTRQVDPAPAGQTRWRERKGPKCVPMNKIGAAAVVAEDSVDLLLRGGNRVRAQFEDDCPDLDYYGGFYIRPGTDGLVCADRDSVRVRSGGECRIERFRALEAGPRKTGRGIVSRIRRRLSR</sequence>
<feature type="signal peptide" evidence="1">
    <location>
        <begin position="1"/>
        <end position="17"/>
    </location>
</feature>
<keyword evidence="3" id="KW-1185">Reference proteome</keyword>
<keyword evidence="1" id="KW-0732">Signal</keyword>
<gene>
    <name evidence="2" type="ORF">FHS99_002088</name>
</gene>
<evidence type="ECO:0000256" key="1">
    <source>
        <dbReference type="SAM" id="SignalP"/>
    </source>
</evidence>
<comment type="caution">
    <text evidence="2">The sequence shown here is derived from an EMBL/GenBank/DDBJ whole genome shotgun (WGS) entry which is preliminary data.</text>
</comment>
<dbReference type="Proteomes" id="UP000546701">
    <property type="component" value="Unassembled WGS sequence"/>
</dbReference>
<name>A0A7W9F1R9_9SPHN</name>
<dbReference type="EMBL" id="JACIJR010000004">
    <property type="protein sequence ID" value="MBB5729603.1"/>
    <property type="molecule type" value="Genomic_DNA"/>
</dbReference>
<evidence type="ECO:0000313" key="3">
    <source>
        <dbReference type="Proteomes" id="UP000546701"/>
    </source>
</evidence>